<keyword evidence="3" id="KW-0524">Neurogenesis</keyword>
<dbReference type="GO" id="GO:0000978">
    <property type="term" value="F:RNA polymerase II cis-regulatory region sequence-specific DNA binding"/>
    <property type="evidence" value="ECO:0007669"/>
    <property type="project" value="TreeGrafter"/>
</dbReference>
<name>A0A7E4VK33_PANRE</name>
<evidence type="ECO:0000256" key="5">
    <source>
        <dbReference type="ARBA" id="ARBA00023155"/>
    </source>
</evidence>
<feature type="region of interest" description="Disordered" evidence="9">
    <location>
        <begin position="322"/>
        <end position="343"/>
    </location>
</feature>
<dbReference type="InterPro" id="IPR001356">
    <property type="entry name" value="HD"/>
</dbReference>
<evidence type="ECO:0000256" key="3">
    <source>
        <dbReference type="ARBA" id="ARBA00022902"/>
    </source>
</evidence>
<reference evidence="12" key="2">
    <citation type="submission" date="2020-10" db="UniProtKB">
        <authorList>
            <consortium name="WormBaseParasite"/>
        </authorList>
    </citation>
    <scope>IDENTIFICATION</scope>
</reference>
<feature type="region of interest" description="Disordered" evidence="9">
    <location>
        <begin position="128"/>
        <end position="150"/>
    </location>
</feature>
<feature type="compositionally biased region" description="Low complexity" evidence="9">
    <location>
        <begin position="322"/>
        <end position="337"/>
    </location>
</feature>
<keyword evidence="4 7" id="KW-0238">DNA-binding</keyword>
<dbReference type="PANTHER" id="PTHR45793">
    <property type="entry name" value="HOMEOBOX PROTEIN"/>
    <property type="match status" value="1"/>
</dbReference>
<dbReference type="CDD" id="cd00086">
    <property type="entry name" value="homeodomain"/>
    <property type="match status" value="1"/>
</dbReference>
<dbReference type="Gene3D" id="1.10.10.60">
    <property type="entry name" value="Homeodomain-like"/>
    <property type="match status" value="1"/>
</dbReference>
<evidence type="ECO:0000259" key="10">
    <source>
        <dbReference type="PROSITE" id="PS50071"/>
    </source>
</evidence>
<comment type="subcellular location">
    <subcellularLocation>
        <location evidence="1 7 8">Nucleus</location>
    </subcellularLocation>
</comment>
<dbReference type="AlphaFoldDB" id="A0A7E4VK33"/>
<keyword evidence="2" id="KW-0217">Developmental protein</keyword>
<dbReference type="InterPro" id="IPR009057">
    <property type="entry name" value="Homeodomain-like_sf"/>
</dbReference>
<dbReference type="SUPFAM" id="SSF46689">
    <property type="entry name" value="Homeodomain-like"/>
    <property type="match status" value="1"/>
</dbReference>
<dbReference type="FunFam" id="1.10.10.60:FF:000068">
    <property type="entry name" value="Orthodenticle homeobox 1"/>
    <property type="match status" value="1"/>
</dbReference>
<dbReference type="Proteomes" id="UP000492821">
    <property type="component" value="Unassembled WGS sequence"/>
</dbReference>
<organism evidence="11 12">
    <name type="scientific">Panagrellus redivivus</name>
    <name type="common">Microworm</name>
    <dbReference type="NCBI Taxonomy" id="6233"/>
    <lineage>
        <taxon>Eukaryota</taxon>
        <taxon>Metazoa</taxon>
        <taxon>Ecdysozoa</taxon>
        <taxon>Nematoda</taxon>
        <taxon>Chromadorea</taxon>
        <taxon>Rhabditida</taxon>
        <taxon>Tylenchina</taxon>
        <taxon>Panagrolaimomorpha</taxon>
        <taxon>Panagrolaimoidea</taxon>
        <taxon>Panagrolaimidae</taxon>
        <taxon>Panagrellus</taxon>
    </lineage>
</organism>
<dbReference type="WBParaSite" id="Pan_g22133.t1">
    <property type="protein sequence ID" value="Pan_g22133.t1"/>
    <property type="gene ID" value="Pan_g22133"/>
</dbReference>
<feature type="compositionally biased region" description="Polar residues" evidence="9">
    <location>
        <begin position="530"/>
        <end position="541"/>
    </location>
</feature>
<feature type="compositionally biased region" description="Polar residues" evidence="9">
    <location>
        <begin position="581"/>
        <end position="601"/>
    </location>
</feature>
<evidence type="ECO:0000256" key="2">
    <source>
        <dbReference type="ARBA" id="ARBA00022473"/>
    </source>
</evidence>
<evidence type="ECO:0000256" key="9">
    <source>
        <dbReference type="SAM" id="MobiDB-lite"/>
    </source>
</evidence>
<dbReference type="InterPro" id="IPR017970">
    <property type="entry name" value="Homeobox_CS"/>
</dbReference>
<feature type="region of interest" description="Disordered" evidence="9">
    <location>
        <begin position="520"/>
        <end position="602"/>
    </location>
</feature>
<feature type="DNA-binding region" description="Homeobox" evidence="7">
    <location>
        <begin position="469"/>
        <end position="528"/>
    </location>
</feature>
<accession>A0A7E4VK33</accession>
<proteinExistence type="predicted"/>
<sequence>MTILKCFFASGVVNFTNLPLSVERTSFPRDPSQRRPVCAIITQVRASGAKLPPNSMIYDLDYLLFTLFVHLTFGGYLMGYLAGTTNTVESQAGLAMEGSHEAITIITLDWTASAGWVAAAGGLDVEPARGKKQQAKGQPKANTKTSTKSNEEEAGLLLCFSTTTDYATDGAGGPGGEARGWGSIRQGLLITSSSLRLMLSLFERERRALHAERGSNMGRQSLNAFPTDRINFHCFCTFAFILYTFLMSCDSPTTRPATPADQYSAGYSNPDSAHLSFHQSPRQPAAAFSFSCLHYEFGKDAPTAARSRVRCDCTEKGGLAASTTTTNPPSYLPSSTSPSPPGVPKSIIRHIFVNRMMRFSRGLLSSDRQRLLSDDHPSFLTLIRIGATLTLLEAYTQNQTMSYLSPTSASNAVMNNAANNMAAYFKTAGYQATTPATLPAFGAPQATNFMAPITYGLDPWNPQQAPRKQRRERTTFTRSQLEILESVFSKTRYPDIFMREEMASKIGLPESRVQVWFKNRRAKARQQKKTANGTTNCTDRSNGQDDTPPGSGSSPISTQGSSNNSDGIDIKQEELSGEQHPGSSNLQPNTDGSVPTTSPLPTDNLDLKNVCYNGISPSSHPYAAFGSLNTYPRYYAPTVDYFNYPPVTAVQGASYMAEPWKFPMNT</sequence>
<evidence type="ECO:0000256" key="4">
    <source>
        <dbReference type="ARBA" id="ARBA00023125"/>
    </source>
</evidence>
<keyword evidence="5 7" id="KW-0371">Homeobox</keyword>
<dbReference type="PANTHER" id="PTHR45793:SF5">
    <property type="entry name" value="HOMEOTIC PROTEIN OCELLILESS"/>
    <property type="match status" value="1"/>
</dbReference>
<reference evidence="11" key="1">
    <citation type="journal article" date="2013" name="Genetics">
        <title>The draft genome and transcriptome of Panagrellus redivivus are shaped by the harsh demands of a free-living lifestyle.</title>
        <authorList>
            <person name="Srinivasan J."/>
            <person name="Dillman A.R."/>
            <person name="Macchietto M.G."/>
            <person name="Heikkinen L."/>
            <person name="Lakso M."/>
            <person name="Fracchia K.M."/>
            <person name="Antoshechkin I."/>
            <person name="Mortazavi A."/>
            <person name="Wong G."/>
            <person name="Sternberg P.W."/>
        </authorList>
    </citation>
    <scope>NUCLEOTIDE SEQUENCE [LARGE SCALE GENOMIC DNA]</scope>
    <source>
        <strain evidence="11">MT8872</strain>
    </source>
</reference>
<dbReference type="Pfam" id="PF00046">
    <property type="entry name" value="Homeodomain"/>
    <property type="match status" value="1"/>
</dbReference>
<feature type="compositionally biased region" description="Low complexity" evidence="9">
    <location>
        <begin position="544"/>
        <end position="565"/>
    </location>
</feature>
<dbReference type="PROSITE" id="PS50071">
    <property type="entry name" value="HOMEOBOX_2"/>
    <property type="match status" value="1"/>
</dbReference>
<dbReference type="GO" id="GO:0000981">
    <property type="term" value="F:DNA-binding transcription factor activity, RNA polymerase II-specific"/>
    <property type="evidence" value="ECO:0007669"/>
    <property type="project" value="InterPro"/>
</dbReference>
<keyword evidence="6 7" id="KW-0539">Nucleus</keyword>
<evidence type="ECO:0000256" key="8">
    <source>
        <dbReference type="RuleBase" id="RU000682"/>
    </source>
</evidence>
<keyword evidence="11" id="KW-1185">Reference proteome</keyword>
<dbReference type="SMART" id="SM00389">
    <property type="entry name" value="HOX"/>
    <property type="match status" value="1"/>
</dbReference>
<dbReference type="GO" id="GO:0005634">
    <property type="term" value="C:nucleus"/>
    <property type="evidence" value="ECO:0007669"/>
    <property type="project" value="UniProtKB-SubCell"/>
</dbReference>
<feature type="domain" description="Homeobox" evidence="10">
    <location>
        <begin position="467"/>
        <end position="527"/>
    </location>
</feature>
<dbReference type="GO" id="GO:0045944">
    <property type="term" value="P:positive regulation of transcription by RNA polymerase II"/>
    <property type="evidence" value="ECO:0007669"/>
    <property type="project" value="UniProtKB-ARBA"/>
</dbReference>
<evidence type="ECO:0000256" key="7">
    <source>
        <dbReference type="PROSITE-ProRule" id="PRU00108"/>
    </source>
</evidence>
<evidence type="ECO:0000313" key="12">
    <source>
        <dbReference type="WBParaSite" id="Pan_g22133.t1"/>
    </source>
</evidence>
<evidence type="ECO:0000313" key="11">
    <source>
        <dbReference type="Proteomes" id="UP000492821"/>
    </source>
</evidence>
<dbReference type="GO" id="GO:0007399">
    <property type="term" value="P:nervous system development"/>
    <property type="evidence" value="ECO:0007669"/>
    <property type="project" value="UniProtKB-KW"/>
</dbReference>
<protein>
    <submittedName>
        <fullName evidence="12">Homeobox domain-containing protein</fullName>
    </submittedName>
</protein>
<evidence type="ECO:0000256" key="1">
    <source>
        <dbReference type="ARBA" id="ARBA00004123"/>
    </source>
</evidence>
<dbReference type="PROSITE" id="PS00027">
    <property type="entry name" value="HOMEOBOX_1"/>
    <property type="match status" value="1"/>
</dbReference>
<evidence type="ECO:0000256" key="6">
    <source>
        <dbReference type="ARBA" id="ARBA00023242"/>
    </source>
</evidence>